<dbReference type="EC" id="3.1.21.-" evidence="5"/>
<evidence type="ECO:0000259" key="4">
    <source>
        <dbReference type="Pfam" id="PF01420"/>
    </source>
</evidence>
<dbReference type="Gene3D" id="3.90.220.20">
    <property type="entry name" value="DNA methylase specificity domains"/>
    <property type="match status" value="2"/>
</dbReference>
<sequence length="428" mass="48715">MIGNWENIKFGTIASFRNGLNFTKNSHGKGLKLIGVPDFQDYFKPVYRSLSEISIIETLKEDDYLKKGDILFVRSNGNKALVGRSLFIDKPITAVFSGFCIRARIISKGVCPLFYAYFSRTEKFRALLSAASGGTNIQNLNQKILNNVLVPRPPIEIQQKIASILSAYDDLIENNLRRIDLNCELAETMFLSLFNNKVNWGEFELNEVSKYFGRGVTPKYEEGTGLYGINQKANKGLTLNKDVFKEYRKGDWIPVEKYASKGDVLINSLGEGTIGRVHYYMGDNKKFPVDQHISIFRAKNMAVGLFVFQFFNSEYGQGHLHTLKKGGTNMTMLNIGDLRKVRIRMPSSDILENYYKSVIDLFKAKAILEKKNELLKEARDILLPRLMTGMIDPSEISGQVMENLDLEEIKEQPLDMVAEDELNYSREK</sequence>
<organism evidence="5 6">
    <name type="scientific">Christiangramia sediminis</name>
    <dbReference type="NCBI Taxonomy" id="2881336"/>
    <lineage>
        <taxon>Bacteria</taxon>
        <taxon>Pseudomonadati</taxon>
        <taxon>Bacteroidota</taxon>
        <taxon>Flavobacteriia</taxon>
        <taxon>Flavobacteriales</taxon>
        <taxon>Flavobacteriaceae</taxon>
        <taxon>Christiangramia</taxon>
    </lineage>
</organism>
<dbReference type="GO" id="GO:0004519">
    <property type="term" value="F:endonuclease activity"/>
    <property type="evidence" value="ECO:0007669"/>
    <property type="project" value="UniProtKB-KW"/>
</dbReference>
<dbReference type="RefSeq" id="WP_229340724.1">
    <property type="nucleotide sequence ID" value="NZ_JAJBZG010000005.1"/>
</dbReference>
<keyword evidence="5" id="KW-0378">Hydrolase</keyword>
<reference evidence="5" key="1">
    <citation type="submission" date="2021-10" db="EMBL/GenBank/DDBJ databases">
        <title>Gramella sp. ASW11-100T, isolated from marine sediment.</title>
        <authorList>
            <person name="Xia C."/>
        </authorList>
    </citation>
    <scope>NUCLEOTIDE SEQUENCE</scope>
    <source>
        <strain evidence="5">ASW11-100</strain>
    </source>
</reference>
<keyword evidence="3" id="KW-0238">DNA-binding</keyword>
<dbReference type="EMBL" id="JAJBZG010000005">
    <property type="protein sequence ID" value="MCB7481606.1"/>
    <property type="molecule type" value="Genomic_DNA"/>
</dbReference>
<dbReference type="Pfam" id="PF01420">
    <property type="entry name" value="Methylase_S"/>
    <property type="match status" value="2"/>
</dbReference>
<dbReference type="PANTHER" id="PTHR30408:SF12">
    <property type="entry name" value="TYPE I RESTRICTION ENZYME MJAVIII SPECIFICITY SUBUNIT"/>
    <property type="match status" value="1"/>
</dbReference>
<evidence type="ECO:0000313" key="5">
    <source>
        <dbReference type="EMBL" id="MCB7481606.1"/>
    </source>
</evidence>
<protein>
    <submittedName>
        <fullName evidence="5">Restriction endonuclease subunit S</fullName>
        <ecNumber evidence="5">3.1.21.-</ecNumber>
    </submittedName>
</protein>
<keyword evidence="5" id="KW-0540">Nuclease</keyword>
<proteinExistence type="inferred from homology"/>
<dbReference type="Proteomes" id="UP001139414">
    <property type="component" value="Unassembled WGS sequence"/>
</dbReference>
<evidence type="ECO:0000256" key="2">
    <source>
        <dbReference type="ARBA" id="ARBA00022747"/>
    </source>
</evidence>
<dbReference type="GO" id="GO:0016787">
    <property type="term" value="F:hydrolase activity"/>
    <property type="evidence" value="ECO:0007669"/>
    <property type="project" value="UniProtKB-KW"/>
</dbReference>
<dbReference type="InterPro" id="IPR000055">
    <property type="entry name" value="Restrct_endonuc_typeI_TRD"/>
</dbReference>
<name>A0A9X1LJN7_9FLAO</name>
<evidence type="ECO:0000313" key="6">
    <source>
        <dbReference type="Proteomes" id="UP001139414"/>
    </source>
</evidence>
<comment type="caution">
    <text evidence="5">The sequence shown here is derived from an EMBL/GenBank/DDBJ whole genome shotgun (WGS) entry which is preliminary data.</text>
</comment>
<dbReference type="AlphaFoldDB" id="A0A9X1LJN7"/>
<evidence type="ECO:0000256" key="1">
    <source>
        <dbReference type="ARBA" id="ARBA00010923"/>
    </source>
</evidence>
<gene>
    <name evidence="5" type="ORF">LGQ90_10075</name>
</gene>
<dbReference type="InterPro" id="IPR052021">
    <property type="entry name" value="Type-I_RS_S_subunit"/>
</dbReference>
<feature type="domain" description="Type I restriction modification DNA specificity" evidence="4">
    <location>
        <begin position="198"/>
        <end position="373"/>
    </location>
</feature>
<comment type="similarity">
    <text evidence="1">Belongs to the type-I restriction system S methylase family.</text>
</comment>
<keyword evidence="6" id="KW-1185">Reference proteome</keyword>
<dbReference type="GO" id="GO:0003677">
    <property type="term" value="F:DNA binding"/>
    <property type="evidence" value="ECO:0007669"/>
    <property type="project" value="UniProtKB-KW"/>
</dbReference>
<keyword evidence="2" id="KW-0680">Restriction system</keyword>
<dbReference type="SUPFAM" id="SSF116734">
    <property type="entry name" value="DNA methylase specificity domain"/>
    <property type="match status" value="2"/>
</dbReference>
<keyword evidence="5" id="KW-0255">Endonuclease</keyword>
<feature type="domain" description="Type I restriction modification DNA specificity" evidence="4">
    <location>
        <begin position="4"/>
        <end position="175"/>
    </location>
</feature>
<dbReference type="InterPro" id="IPR044946">
    <property type="entry name" value="Restrct_endonuc_typeI_TRD_sf"/>
</dbReference>
<dbReference type="CDD" id="cd17517">
    <property type="entry name" value="RMtype1_S_EcoKI_StySPI-TRD2-CR2_like"/>
    <property type="match status" value="1"/>
</dbReference>
<accession>A0A9X1LJN7</accession>
<dbReference type="GO" id="GO:0009307">
    <property type="term" value="P:DNA restriction-modification system"/>
    <property type="evidence" value="ECO:0007669"/>
    <property type="project" value="UniProtKB-KW"/>
</dbReference>
<evidence type="ECO:0000256" key="3">
    <source>
        <dbReference type="ARBA" id="ARBA00023125"/>
    </source>
</evidence>
<dbReference type="PANTHER" id="PTHR30408">
    <property type="entry name" value="TYPE-1 RESTRICTION ENZYME ECOKI SPECIFICITY PROTEIN"/>
    <property type="match status" value="1"/>
</dbReference>